<feature type="domain" description="HTH tetR-type" evidence="6">
    <location>
        <begin position="16"/>
        <end position="76"/>
    </location>
</feature>
<dbReference type="EMBL" id="JBIBDZ010000009">
    <property type="protein sequence ID" value="MFF5922010.1"/>
    <property type="molecule type" value="Genomic_DNA"/>
</dbReference>
<name>A0ABW6XXE2_9ACTN</name>
<sequence length="257" mass="27853">MATPRSKAGTKGVPRHLRRQQMLEAATEEFGGRGFAAASLAAVAERVGVTKTLLHQYLGTKEDLYVACLTPVGDDLLDAIRTAMGEEGTTSRTPLRVLRGIFEALEERREAWFVLYDRSLPPGGEAARAASIYRAAIDALAADGTTELLRTAGSTDPLDADALRHVWTDLVGTLVRWWVKHPGETPEAMTRRCARLFAVAAALAVDPVPPGRPEDRTAGRPGGRRPEEQKAGRPERRSTGAADGEKHRTDVRQPAES</sequence>
<dbReference type="Gene3D" id="1.10.357.10">
    <property type="entry name" value="Tetracycline Repressor, domain 2"/>
    <property type="match status" value="1"/>
</dbReference>
<dbReference type="PRINTS" id="PR00455">
    <property type="entry name" value="HTHTETR"/>
</dbReference>
<evidence type="ECO:0000256" key="5">
    <source>
        <dbReference type="SAM" id="MobiDB-lite"/>
    </source>
</evidence>
<dbReference type="InterPro" id="IPR009057">
    <property type="entry name" value="Homeodomain-like_sf"/>
</dbReference>
<feature type="region of interest" description="Disordered" evidence="5">
    <location>
        <begin position="206"/>
        <end position="257"/>
    </location>
</feature>
<reference evidence="7 8" key="1">
    <citation type="submission" date="2024-10" db="EMBL/GenBank/DDBJ databases">
        <title>The Natural Products Discovery Center: Release of the First 8490 Sequenced Strains for Exploring Actinobacteria Biosynthetic Diversity.</title>
        <authorList>
            <person name="Kalkreuter E."/>
            <person name="Kautsar S.A."/>
            <person name="Yang D."/>
            <person name="Bader C.D."/>
            <person name="Teijaro C.N."/>
            <person name="Fluegel L."/>
            <person name="Davis C.M."/>
            <person name="Simpson J.R."/>
            <person name="Lauterbach L."/>
            <person name="Steele A.D."/>
            <person name="Gui C."/>
            <person name="Meng S."/>
            <person name="Li G."/>
            <person name="Viehrig K."/>
            <person name="Ye F."/>
            <person name="Su P."/>
            <person name="Kiefer A.F."/>
            <person name="Nichols A."/>
            <person name="Cepeda A.J."/>
            <person name="Yan W."/>
            <person name="Fan B."/>
            <person name="Jiang Y."/>
            <person name="Adhikari A."/>
            <person name="Zheng C.-J."/>
            <person name="Schuster L."/>
            <person name="Cowan T.M."/>
            <person name="Smanski M.J."/>
            <person name="Chevrette M.G."/>
            <person name="De Carvalho L.P.S."/>
            <person name="Shen B."/>
        </authorList>
    </citation>
    <scope>NUCLEOTIDE SEQUENCE [LARGE SCALE GENOMIC DNA]</scope>
    <source>
        <strain evidence="7 8">NPDC012605</strain>
    </source>
</reference>
<evidence type="ECO:0000256" key="2">
    <source>
        <dbReference type="ARBA" id="ARBA00023125"/>
    </source>
</evidence>
<dbReference type="PROSITE" id="PS50977">
    <property type="entry name" value="HTH_TETR_2"/>
    <property type="match status" value="1"/>
</dbReference>
<evidence type="ECO:0000313" key="8">
    <source>
        <dbReference type="Proteomes" id="UP001602370"/>
    </source>
</evidence>
<keyword evidence="3" id="KW-0804">Transcription</keyword>
<evidence type="ECO:0000256" key="4">
    <source>
        <dbReference type="PROSITE-ProRule" id="PRU00335"/>
    </source>
</evidence>
<keyword evidence="8" id="KW-1185">Reference proteome</keyword>
<dbReference type="PANTHER" id="PTHR30055">
    <property type="entry name" value="HTH-TYPE TRANSCRIPTIONAL REGULATOR RUTR"/>
    <property type="match status" value="1"/>
</dbReference>
<feature type="compositionally biased region" description="Basic and acidic residues" evidence="5">
    <location>
        <begin position="212"/>
        <end position="257"/>
    </location>
</feature>
<dbReference type="InterPro" id="IPR001647">
    <property type="entry name" value="HTH_TetR"/>
</dbReference>
<comment type="caution">
    <text evidence="7">The sequence shown here is derived from an EMBL/GenBank/DDBJ whole genome shotgun (WGS) entry which is preliminary data.</text>
</comment>
<evidence type="ECO:0000313" key="7">
    <source>
        <dbReference type="EMBL" id="MFF5922010.1"/>
    </source>
</evidence>
<gene>
    <name evidence="7" type="ORF">ACFY8C_27265</name>
</gene>
<protein>
    <submittedName>
        <fullName evidence="7">TetR/AcrR family transcriptional regulator</fullName>
    </submittedName>
</protein>
<keyword evidence="1" id="KW-0805">Transcription regulation</keyword>
<evidence type="ECO:0000256" key="3">
    <source>
        <dbReference type="ARBA" id="ARBA00023163"/>
    </source>
</evidence>
<evidence type="ECO:0000259" key="6">
    <source>
        <dbReference type="PROSITE" id="PS50977"/>
    </source>
</evidence>
<dbReference type="SUPFAM" id="SSF46689">
    <property type="entry name" value="Homeodomain-like"/>
    <property type="match status" value="1"/>
</dbReference>
<dbReference type="PANTHER" id="PTHR30055:SF234">
    <property type="entry name" value="HTH-TYPE TRANSCRIPTIONAL REGULATOR BETI"/>
    <property type="match status" value="1"/>
</dbReference>
<feature type="DNA-binding region" description="H-T-H motif" evidence="4">
    <location>
        <begin position="39"/>
        <end position="58"/>
    </location>
</feature>
<proteinExistence type="predicted"/>
<accession>A0ABW6XXE2</accession>
<dbReference type="Pfam" id="PF00440">
    <property type="entry name" value="TetR_N"/>
    <property type="match status" value="1"/>
</dbReference>
<dbReference type="RefSeq" id="WP_388309335.1">
    <property type="nucleotide sequence ID" value="NZ_JBIBDZ010000009.1"/>
</dbReference>
<organism evidence="7 8">
    <name type="scientific">Streptomyces flavochromogenes</name>
    <dbReference type="NCBI Taxonomy" id="68199"/>
    <lineage>
        <taxon>Bacteria</taxon>
        <taxon>Bacillati</taxon>
        <taxon>Actinomycetota</taxon>
        <taxon>Actinomycetes</taxon>
        <taxon>Kitasatosporales</taxon>
        <taxon>Streptomycetaceae</taxon>
        <taxon>Streptomyces</taxon>
    </lineage>
</organism>
<dbReference type="Proteomes" id="UP001602370">
    <property type="component" value="Unassembled WGS sequence"/>
</dbReference>
<evidence type="ECO:0000256" key="1">
    <source>
        <dbReference type="ARBA" id="ARBA00023015"/>
    </source>
</evidence>
<dbReference type="InterPro" id="IPR050109">
    <property type="entry name" value="HTH-type_TetR-like_transc_reg"/>
</dbReference>
<keyword evidence="2 4" id="KW-0238">DNA-binding</keyword>